<comment type="caution">
    <text evidence="2">The sequence shown here is derived from an EMBL/GenBank/DDBJ whole genome shotgun (WGS) entry which is preliminary data.</text>
</comment>
<dbReference type="EMBL" id="BGPR01000011">
    <property type="protein sequence ID" value="GBL77143.1"/>
    <property type="molecule type" value="Genomic_DNA"/>
</dbReference>
<dbReference type="Pfam" id="PF13843">
    <property type="entry name" value="DDE_Tnp_1_7"/>
    <property type="match status" value="1"/>
</dbReference>
<feature type="domain" description="PiggyBac transposable element-derived protein" evidence="1">
    <location>
        <begin position="1"/>
        <end position="106"/>
    </location>
</feature>
<evidence type="ECO:0000313" key="3">
    <source>
        <dbReference type="Proteomes" id="UP000499080"/>
    </source>
</evidence>
<keyword evidence="3" id="KW-1185">Reference proteome</keyword>
<accession>A0A4Y2ABB9</accession>
<dbReference type="AlphaFoldDB" id="A0A4Y2ABB9"/>
<name>A0A4Y2ABB9_ARAVE</name>
<dbReference type="InterPro" id="IPR029526">
    <property type="entry name" value="PGBD"/>
</dbReference>
<proteinExistence type="predicted"/>
<sequence>MDNWFTLIPLAEKLLMSPMNLTILGTVQKNKREIPPELLQLRSRSIGTVTYCFDKAKTLLSYKTKPNKCVILLSTFHEKPNVNKESRKPEMIEFYNSTKGAIDTLDV</sequence>
<gene>
    <name evidence="2" type="ORF">AVEN_12775_1</name>
</gene>
<protein>
    <recommendedName>
        <fullName evidence="1">PiggyBac transposable element-derived protein domain-containing protein</fullName>
    </recommendedName>
</protein>
<evidence type="ECO:0000313" key="2">
    <source>
        <dbReference type="EMBL" id="GBL77143.1"/>
    </source>
</evidence>
<dbReference type="OrthoDB" id="6435719at2759"/>
<dbReference type="Proteomes" id="UP000499080">
    <property type="component" value="Unassembled WGS sequence"/>
</dbReference>
<evidence type="ECO:0000259" key="1">
    <source>
        <dbReference type="Pfam" id="PF13843"/>
    </source>
</evidence>
<organism evidence="2 3">
    <name type="scientific">Araneus ventricosus</name>
    <name type="common">Orbweaver spider</name>
    <name type="synonym">Epeira ventricosa</name>
    <dbReference type="NCBI Taxonomy" id="182803"/>
    <lineage>
        <taxon>Eukaryota</taxon>
        <taxon>Metazoa</taxon>
        <taxon>Ecdysozoa</taxon>
        <taxon>Arthropoda</taxon>
        <taxon>Chelicerata</taxon>
        <taxon>Arachnida</taxon>
        <taxon>Araneae</taxon>
        <taxon>Araneomorphae</taxon>
        <taxon>Entelegynae</taxon>
        <taxon>Araneoidea</taxon>
        <taxon>Araneidae</taxon>
        <taxon>Araneus</taxon>
    </lineage>
</organism>
<reference evidence="2 3" key="1">
    <citation type="journal article" date="2019" name="Sci. Rep.">
        <title>Orb-weaving spider Araneus ventricosus genome elucidates the spidroin gene catalogue.</title>
        <authorList>
            <person name="Kono N."/>
            <person name="Nakamura H."/>
            <person name="Ohtoshi R."/>
            <person name="Moran D.A.P."/>
            <person name="Shinohara A."/>
            <person name="Yoshida Y."/>
            <person name="Fujiwara M."/>
            <person name="Mori M."/>
            <person name="Tomita M."/>
            <person name="Arakawa K."/>
        </authorList>
    </citation>
    <scope>NUCLEOTIDE SEQUENCE [LARGE SCALE GENOMIC DNA]</scope>
</reference>